<dbReference type="SUPFAM" id="SSF52540">
    <property type="entry name" value="P-loop containing nucleoside triphosphate hydrolases"/>
    <property type="match status" value="1"/>
</dbReference>
<dbReference type="GO" id="GO:0005634">
    <property type="term" value="C:nucleus"/>
    <property type="evidence" value="ECO:0007669"/>
    <property type="project" value="UniProtKB-SubCell"/>
</dbReference>
<dbReference type="EC" id="3.6.5.-" evidence="5"/>
<accession>V6LPF7</accession>
<protein>
    <recommendedName>
        <fullName evidence="5">GPN-loop GTPase</fullName>
        <ecNumber evidence="5">3.6.5.-</ecNumber>
    </recommendedName>
</protein>
<keyword evidence="3 5" id="KW-0378">Hydrolase</keyword>
<proteinExistence type="inferred from homology"/>
<dbReference type="Pfam" id="PF03029">
    <property type="entry name" value="ATP_bind_1"/>
    <property type="match status" value="1"/>
</dbReference>
<keyword evidence="8" id="KW-1185">Reference proteome</keyword>
<evidence type="ECO:0000256" key="3">
    <source>
        <dbReference type="ARBA" id="ARBA00022801"/>
    </source>
</evidence>
<keyword evidence="4 5" id="KW-0342">GTP-binding</keyword>
<dbReference type="GO" id="GO:0005737">
    <property type="term" value="C:cytoplasm"/>
    <property type="evidence" value="ECO:0007669"/>
    <property type="project" value="UniProtKB-SubCell"/>
</dbReference>
<dbReference type="EMBL" id="KI546073">
    <property type="protein sequence ID" value="EST46562.1"/>
    <property type="molecule type" value="Genomic_DNA"/>
</dbReference>
<dbReference type="EMBL" id="AUWU02000007">
    <property type="protein sequence ID" value="KAH0571360.1"/>
    <property type="molecule type" value="Genomic_DNA"/>
</dbReference>
<organism evidence="6">
    <name type="scientific">Spironucleus salmonicida</name>
    <dbReference type="NCBI Taxonomy" id="348837"/>
    <lineage>
        <taxon>Eukaryota</taxon>
        <taxon>Metamonada</taxon>
        <taxon>Diplomonadida</taxon>
        <taxon>Hexamitidae</taxon>
        <taxon>Hexamitinae</taxon>
        <taxon>Spironucleus</taxon>
    </lineage>
</organism>
<dbReference type="Gene3D" id="3.40.50.300">
    <property type="entry name" value="P-loop containing nucleotide triphosphate hydrolases"/>
    <property type="match status" value="1"/>
</dbReference>
<reference evidence="6 7" key="1">
    <citation type="journal article" date="2014" name="PLoS Genet.">
        <title>The Genome of Spironucleus salmonicida Highlights a Fish Pathogen Adapted to Fluctuating Environments.</title>
        <authorList>
            <person name="Xu F."/>
            <person name="Jerlstrom-Hultqvist J."/>
            <person name="Einarsson E."/>
            <person name="Astvaldsson A."/>
            <person name="Svard S.G."/>
            <person name="Andersson J.O."/>
        </authorList>
    </citation>
    <scope>NUCLEOTIDE SEQUENCE</scope>
    <source>
        <strain evidence="7">ATCC 50377</strain>
    </source>
</reference>
<keyword evidence="2 5" id="KW-0547">Nucleotide-binding</keyword>
<evidence type="ECO:0000313" key="7">
    <source>
        <dbReference type="EMBL" id="KAH0571360.1"/>
    </source>
</evidence>
<sequence>MTCNIIIGMAGSGKTTLVSQIVQREKAYVINLDPAVQTLPYQPNIDIRDAINYQQLQQTHQLGPNGAILTALSLYAARAPQLITLCKNAISEGYEQIVVDAPGQIEVFAWSASGEIIISLFRETFPTAVIYLGDGKRAALPNNFVSGMLYFLSIKQRLQLEGQMLICYNKIDLLEKQDLARLQSYYQDSIALYDAFDDSNLMDQNDFSSPFLEQIVTNLDEYWLNEQFCTISCLSGEGYADMMDKCKNIQTISQKNMDDLKQQVGLEKFNQIKESFATLKIDLNEEHQQEIEDQDNLDGVD</sequence>
<dbReference type="GO" id="GO:0005524">
    <property type="term" value="F:ATP binding"/>
    <property type="evidence" value="ECO:0007669"/>
    <property type="project" value="UniProtKB-KW"/>
</dbReference>
<dbReference type="PANTHER" id="PTHR21231">
    <property type="entry name" value="XPA-BINDING PROTEIN 1-RELATED"/>
    <property type="match status" value="1"/>
</dbReference>
<dbReference type="AlphaFoldDB" id="V6LPF7"/>
<dbReference type="Proteomes" id="UP000018208">
    <property type="component" value="Unassembled WGS sequence"/>
</dbReference>
<keyword evidence="6" id="KW-0067">ATP-binding</keyword>
<dbReference type="GO" id="GO:0005525">
    <property type="term" value="F:GTP binding"/>
    <property type="evidence" value="ECO:0007669"/>
    <property type="project" value="UniProtKB-KW"/>
</dbReference>
<comment type="subunit">
    <text evidence="5">Binds to RNA polymerase II.</text>
</comment>
<name>V6LPF7_9EUKA</name>
<dbReference type="VEuPathDB" id="GiardiaDB:SS50377_27661"/>
<dbReference type="GO" id="GO:0003924">
    <property type="term" value="F:GTPase activity"/>
    <property type="evidence" value="ECO:0007669"/>
    <property type="project" value="TreeGrafter"/>
</dbReference>
<comment type="function">
    <text evidence="5">Small GTPase required for proper nuclear import of RNA polymerase II (RNAPII). May act at an RNAP assembly step prior to nuclear import.</text>
</comment>
<evidence type="ECO:0000256" key="4">
    <source>
        <dbReference type="ARBA" id="ARBA00023134"/>
    </source>
</evidence>
<gene>
    <name evidence="6" type="ORF">SS50377_13366</name>
    <name evidence="7" type="ORF">SS50377_27661</name>
</gene>
<evidence type="ECO:0000313" key="8">
    <source>
        <dbReference type="Proteomes" id="UP000018208"/>
    </source>
</evidence>
<comment type="subcellular location">
    <subcellularLocation>
        <location evidence="5">Cytoplasm</location>
    </subcellularLocation>
    <subcellularLocation>
        <location evidence="5">Nucleus</location>
    </subcellularLocation>
</comment>
<comment type="similarity">
    <text evidence="1 5">Belongs to the GPN-loop GTPase family.</text>
</comment>
<evidence type="ECO:0000313" key="6">
    <source>
        <dbReference type="EMBL" id="EST46562.1"/>
    </source>
</evidence>
<dbReference type="OrthoDB" id="243313at2759"/>
<evidence type="ECO:0000256" key="1">
    <source>
        <dbReference type="ARBA" id="ARBA00005290"/>
    </source>
</evidence>
<dbReference type="InterPro" id="IPR004130">
    <property type="entry name" value="Gpn"/>
</dbReference>
<evidence type="ECO:0000256" key="5">
    <source>
        <dbReference type="RuleBase" id="RU365059"/>
    </source>
</evidence>
<dbReference type="InterPro" id="IPR027417">
    <property type="entry name" value="P-loop_NTPase"/>
</dbReference>
<dbReference type="PANTHER" id="PTHR21231:SF8">
    <property type="entry name" value="GPN-LOOP GTPASE 1"/>
    <property type="match status" value="1"/>
</dbReference>
<reference evidence="7" key="2">
    <citation type="submission" date="2020-12" db="EMBL/GenBank/DDBJ databases">
        <title>New Spironucleus salmonicida genome in near-complete chromosomes.</title>
        <authorList>
            <person name="Xu F."/>
            <person name="Kurt Z."/>
            <person name="Jimenez-Gonzalez A."/>
            <person name="Astvaldsson A."/>
            <person name="Andersson J.O."/>
            <person name="Svard S.G."/>
        </authorList>
    </citation>
    <scope>NUCLEOTIDE SEQUENCE</scope>
    <source>
        <strain evidence="7">ATCC 50377</strain>
    </source>
</reference>
<evidence type="ECO:0000256" key="2">
    <source>
        <dbReference type="ARBA" id="ARBA00022741"/>
    </source>
</evidence>
<keyword evidence="5" id="KW-0963">Cytoplasm</keyword>